<evidence type="ECO:0000313" key="1">
    <source>
        <dbReference type="EMBL" id="PUZ59049.1"/>
    </source>
</evidence>
<accession>A0A2T7DTZ6</accession>
<protein>
    <submittedName>
        <fullName evidence="1">Uncharacterized protein</fullName>
    </submittedName>
</protein>
<gene>
    <name evidence="1" type="ORF">GQ55_4G010200</name>
</gene>
<proteinExistence type="predicted"/>
<dbReference type="Gramene" id="PUZ59049">
    <property type="protein sequence ID" value="PUZ59049"/>
    <property type="gene ID" value="GQ55_4G010200"/>
</dbReference>
<keyword evidence="2" id="KW-1185">Reference proteome</keyword>
<evidence type="ECO:0000313" key="2">
    <source>
        <dbReference type="Proteomes" id="UP000244336"/>
    </source>
</evidence>
<name>A0A2T7DTZ6_9POAL</name>
<reference evidence="1 2" key="1">
    <citation type="submission" date="2018-04" db="EMBL/GenBank/DDBJ databases">
        <title>WGS assembly of Panicum hallii var. hallii HAL2.</title>
        <authorList>
            <person name="Lovell J."/>
            <person name="Jenkins J."/>
            <person name="Lowry D."/>
            <person name="Mamidi S."/>
            <person name="Sreedasyam A."/>
            <person name="Weng X."/>
            <person name="Barry K."/>
            <person name="Bonette J."/>
            <person name="Campitelli B."/>
            <person name="Daum C."/>
            <person name="Gordon S."/>
            <person name="Gould B."/>
            <person name="Lipzen A."/>
            <person name="MacQueen A."/>
            <person name="Palacio-Mejia J."/>
            <person name="Plott C."/>
            <person name="Shakirov E."/>
            <person name="Shu S."/>
            <person name="Yoshinaga Y."/>
            <person name="Zane M."/>
            <person name="Rokhsar D."/>
            <person name="Grimwood J."/>
            <person name="Schmutz J."/>
            <person name="Juenger T."/>
        </authorList>
    </citation>
    <scope>NUCLEOTIDE SEQUENCE [LARGE SCALE GENOMIC DNA]</scope>
    <source>
        <strain evidence="2">cv. HAL2</strain>
    </source>
</reference>
<sequence>MARCSGPARQQGAAAGAGEALARKARMVAALASLEKTKSTDSFEIDSFTVATPLRFFPYFPCE</sequence>
<dbReference type="Proteomes" id="UP000244336">
    <property type="component" value="Chromosome 4"/>
</dbReference>
<dbReference type="EMBL" id="CM009752">
    <property type="protein sequence ID" value="PUZ59049.1"/>
    <property type="molecule type" value="Genomic_DNA"/>
</dbReference>
<organism evidence="1 2">
    <name type="scientific">Panicum hallii var. hallii</name>
    <dbReference type="NCBI Taxonomy" id="1504633"/>
    <lineage>
        <taxon>Eukaryota</taxon>
        <taxon>Viridiplantae</taxon>
        <taxon>Streptophyta</taxon>
        <taxon>Embryophyta</taxon>
        <taxon>Tracheophyta</taxon>
        <taxon>Spermatophyta</taxon>
        <taxon>Magnoliopsida</taxon>
        <taxon>Liliopsida</taxon>
        <taxon>Poales</taxon>
        <taxon>Poaceae</taxon>
        <taxon>PACMAD clade</taxon>
        <taxon>Panicoideae</taxon>
        <taxon>Panicodae</taxon>
        <taxon>Paniceae</taxon>
        <taxon>Panicinae</taxon>
        <taxon>Panicum</taxon>
        <taxon>Panicum sect. Panicum</taxon>
    </lineage>
</organism>
<dbReference type="AlphaFoldDB" id="A0A2T7DTZ6"/>